<gene>
    <name evidence="1" type="ORF">Ami3637_12340</name>
</gene>
<dbReference type="EMBL" id="CP047591">
    <property type="protein sequence ID" value="QHI73084.1"/>
    <property type="molecule type" value="Genomic_DNA"/>
</dbReference>
<accession>A0A6P1MK96</accession>
<dbReference type="KEGG" id="amic:Ami3637_12340"/>
<evidence type="ECO:0000313" key="2">
    <source>
        <dbReference type="Proteomes" id="UP000463883"/>
    </source>
</evidence>
<name>A0A6P1MK96_9FIRM</name>
<keyword evidence="2" id="KW-1185">Reference proteome</keyword>
<dbReference type="Proteomes" id="UP000463883">
    <property type="component" value="Chromosome"/>
</dbReference>
<reference evidence="1 2" key="1">
    <citation type="submission" date="2020-01" db="EMBL/GenBank/DDBJ databases">
        <title>Genomic analysis of Aminipila sp. CBA3637.</title>
        <authorList>
            <person name="Kim Y.B."/>
            <person name="Roh S.W."/>
        </authorList>
    </citation>
    <scope>NUCLEOTIDE SEQUENCE [LARGE SCALE GENOMIC DNA]</scope>
    <source>
        <strain evidence="1 2">CBA3637</strain>
    </source>
</reference>
<protein>
    <submittedName>
        <fullName evidence="1">Uncharacterized protein</fullName>
    </submittedName>
</protein>
<proteinExistence type="predicted"/>
<dbReference type="RefSeq" id="WP_162362851.1">
    <property type="nucleotide sequence ID" value="NZ_CP047591.1"/>
</dbReference>
<sequence length="362" mass="42579">MIKSFAPNSQIKMIISEKEISTTQIKWFLSQKGIFSMVQNSEELSNEIYPIFFGCSDIEKLQEMLQSDKNYQKSSIMILEPCEKDMGINEFQDFITDELNRYKSKNEKYRIESVQKNKEGNILFKILYTKKVKGKIELLKDKVKEINVKIEKRSLDNKLIVDIRQNDNSDLKELDIFIHQLSFGENKENLFNVEYITLDKLNNDNKIKFFDDLIAYKYKEWRLEDIKGVDVNKTENLDEDEDGEESITKDELAGINSAVFKGNSIRETGIVQKFLKQGFYFTSMKFKYEYQSSFESFVIDVNFKSTENIKIEIIKTYDKDDHIDRDLICVLPFSKQEEILVAFQNVAYEIYNNLLESQGQNI</sequence>
<dbReference type="AlphaFoldDB" id="A0A6P1MK96"/>
<evidence type="ECO:0000313" key="1">
    <source>
        <dbReference type="EMBL" id="QHI73084.1"/>
    </source>
</evidence>
<organism evidence="1 2">
    <name type="scientific">Aminipila terrae</name>
    <dbReference type="NCBI Taxonomy" id="2697030"/>
    <lineage>
        <taxon>Bacteria</taxon>
        <taxon>Bacillati</taxon>
        <taxon>Bacillota</taxon>
        <taxon>Clostridia</taxon>
        <taxon>Peptostreptococcales</taxon>
        <taxon>Anaerovoracaceae</taxon>
        <taxon>Aminipila</taxon>
    </lineage>
</organism>